<gene>
    <name evidence="1" type="ORF">AW09_002189</name>
</gene>
<proteinExistence type="predicted"/>
<evidence type="ECO:0000313" key="2">
    <source>
        <dbReference type="Proteomes" id="UP000020077"/>
    </source>
</evidence>
<dbReference type="AlphaFoldDB" id="A0A080LVI8"/>
<name>A0A080LVI8_9PROT</name>
<accession>A0A080LVI8</accession>
<comment type="caution">
    <text evidence="1">The sequence shown here is derived from an EMBL/GenBank/DDBJ whole genome shotgun (WGS) entry which is preliminary data.</text>
</comment>
<reference evidence="1 2" key="1">
    <citation type="submission" date="2014-02" db="EMBL/GenBank/DDBJ databases">
        <title>Expanding our view of genomic diversity in Candidatus Accumulibacter clades.</title>
        <authorList>
            <person name="Skennerton C.T."/>
            <person name="Barr J.J."/>
            <person name="Slater F.R."/>
            <person name="Bond P.L."/>
            <person name="Tyson G.W."/>
        </authorList>
    </citation>
    <scope>NUCLEOTIDE SEQUENCE [LARGE SCALE GENOMIC DNA]</scope>
    <source>
        <strain evidence="2">BA-91</strain>
    </source>
</reference>
<organism evidence="1 2">
    <name type="scientific">Candidatus Accumulibacter phosphatis</name>
    <dbReference type="NCBI Taxonomy" id="327160"/>
    <lineage>
        <taxon>Bacteria</taxon>
        <taxon>Pseudomonadati</taxon>
        <taxon>Pseudomonadota</taxon>
        <taxon>Betaproteobacteria</taxon>
        <taxon>Candidatus Accumulibacter</taxon>
    </lineage>
</organism>
<dbReference type="EMBL" id="JDVG02000363">
    <property type="protein sequence ID" value="KFB72618.1"/>
    <property type="molecule type" value="Genomic_DNA"/>
</dbReference>
<evidence type="ECO:0000313" key="1">
    <source>
        <dbReference type="EMBL" id="KFB72618.1"/>
    </source>
</evidence>
<sequence length="33" mass="3547">MESVPESEVSKCQPMCGLQAQGSSLAKEERPPL</sequence>
<protein>
    <submittedName>
        <fullName evidence="1">Uncharacterized protein</fullName>
    </submittedName>
</protein>
<dbReference type="Proteomes" id="UP000020077">
    <property type="component" value="Unassembled WGS sequence"/>
</dbReference>